<dbReference type="EMBL" id="JRKQ01000008">
    <property type="protein sequence ID" value="KGJ23289.1"/>
    <property type="molecule type" value="Genomic_DNA"/>
</dbReference>
<reference evidence="1 2" key="2">
    <citation type="submission" date="2014-10" db="EMBL/GenBank/DDBJ databases">
        <title>Paracoccus sanguinis sp. nov., isolated from clinical specimens of New York State patients.</title>
        <authorList>
            <person name="Mingle L.A."/>
            <person name="Cole J.A."/>
            <person name="Lapierre P."/>
            <person name="Musser K.A."/>
        </authorList>
    </citation>
    <scope>NUCLEOTIDE SEQUENCE [LARGE SCALE GENOMIC DNA]</scope>
    <source>
        <strain evidence="1 2">5503</strain>
    </source>
</reference>
<dbReference type="Proteomes" id="UP000029858">
    <property type="component" value="Unassembled WGS sequence"/>
</dbReference>
<dbReference type="AlphaFoldDB" id="A0A099GKE2"/>
<protein>
    <submittedName>
        <fullName evidence="1">Uncharacterized protein</fullName>
    </submittedName>
</protein>
<reference evidence="1 2" key="1">
    <citation type="submission" date="2014-09" db="EMBL/GenBank/DDBJ databases">
        <authorList>
            <person name="McGinnis J.M."/>
            <person name="Wolfgang W.J."/>
        </authorList>
    </citation>
    <scope>NUCLEOTIDE SEQUENCE [LARGE SCALE GENOMIC DNA]</scope>
    <source>
        <strain evidence="1 2">5503</strain>
    </source>
</reference>
<organism evidence="1 2">
    <name type="scientific">Paracoccus sanguinis</name>
    <dbReference type="NCBI Taxonomy" id="1545044"/>
    <lineage>
        <taxon>Bacteria</taxon>
        <taxon>Pseudomonadati</taxon>
        <taxon>Pseudomonadota</taxon>
        <taxon>Alphaproteobacteria</taxon>
        <taxon>Rhodobacterales</taxon>
        <taxon>Paracoccaceae</taxon>
        <taxon>Paracoccus</taxon>
    </lineage>
</organism>
<proteinExistence type="predicted"/>
<evidence type="ECO:0000313" key="2">
    <source>
        <dbReference type="Proteomes" id="UP000029858"/>
    </source>
</evidence>
<gene>
    <name evidence="1" type="ORF">IX56_03260</name>
</gene>
<accession>A0A099GKE2</accession>
<dbReference type="RefSeq" id="WP_036707385.1">
    <property type="nucleotide sequence ID" value="NZ_JRKQ01000008.1"/>
</dbReference>
<comment type="caution">
    <text evidence="1">The sequence shown here is derived from an EMBL/GenBank/DDBJ whole genome shotgun (WGS) entry which is preliminary data.</text>
</comment>
<evidence type="ECO:0000313" key="1">
    <source>
        <dbReference type="EMBL" id="KGJ23289.1"/>
    </source>
</evidence>
<sequence>MFKGKIAGAYPVVHRGAARAGLAVADAEGTARPGQRFHAAGAEYEVEAMIEHRPEAPDFPLPAGRVVTLIVTPDARLFDDPAGLTGTTLSLGSPT</sequence>
<name>A0A099GKE2_9RHOB</name>